<keyword evidence="10" id="KW-0539">Nucleus</keyword>
<dbReference type="GO" id="GO:0070260">
    <property type="term" value="F:5'-tyrosyl-DNA phosphodiesterase activity"/>
    <property type="evidence" value="ECO:0007669"/>
    <property type="project" value="TreeGrafter"/>
</dbReference>
<evidence type="ECO:0000256" key="7">
    <source>
        <dbReference type="ARBA" id="ARBA00022801"/>
    </source>
</evidence>
<dbReference type="Gene3D" id="1.10.8.10">
    <property type="entry name" value="DNA helicase RuvA subunit, C-terminal domain"/>
    <property type="match status" value="1"/>
</dbReference>
<proteinExistence type="predicted"/>
<keyword evidence="7" id="KW-0378">Hydrolase</keyword>
<dbReference type="GO" id="GO:0004518">
    <property type="term" value="F:nuclease activity"/>
    <property type="evidence" value="ECO:0007669"/>
    <property type="project" value="UniProtKB-KW"/>
</dbReference>
<keyword evidence="6" id="KW-0227">DNA damage</keyword>
<dbReference type="EMBL" id="LUCM01000872">
    <property type="protein sequence ID" value="KAA0199878.1"/>
    <property type="molecule type" value="Genomic_DNA"/>
</dbReference>
<evidence type="ECO:0000256" key="9">
    <source>
        <dbReference type="ARBA" id="ARBA00023204"/>
    </source>
</evidence>
<dbReference type="GO" id="GO:0006302">
    <property type="term" value="P:double-strand break repair"/>
    <property type="evidence" value="ECO:0007669"/>
    <property type="project" value="TreeGrafter"/>
</dbReference>
<dbReference type="Proteomes" id="UP000728185">
    <property type="component" value="Unassembled WGS sequence"/>
</dbReference>
<dbReference type="GO" id="GO:0046872">
    <property type="term" value="F:metal ion binding"/>
    <property type="evidence" value="ECO:0007669"/>
    <property type="project" value="UniProtKB-KW"/>
</dbReference>
<keyword evidence="5" id="KW-0479">Metal-binding</keyword>
<reference evidence="12" key="1">
    <citation type="submission" date="2019-05" db="EMBL/GenBank/DDBJ databases">
        <title>Annotation for the trematode Fasciolopsis buski.</title>
        <authorList>
            <person name="Choi Y.-J."/>
        </authorList>
    </citation>
    <scope>NUCLEOTIDE SEQUENCE</scope>
    <source>
        <strain evidence="12">HT</strain>
        <tissue evidence="12">Whole worm</tissue>
    </source>
</reference>
<evidence type="ECO:0000256" key="1">
    <source>
        <dbReference type="ARBA" id="ARBA00001936"/>
    </source>
</evidence>
<dbReference type="GO" id="GO:0003697">
    <property type="term" value="F:single-stranded DNA binding"/>
    <property type="evidence" value="ECO:0007669"/>
    <property type="project" value="TreeGrafter"/>
</dbReference>
<protein>
    <submittedName>
        <fullName evidence="12">Traf and tnf receptor associated protein</fullName>
    </submittedName>
</protein>
<dbReference type="Pfam" id="PF03372">
    <property type="entry name" value="Exo_endo_phos"/>
    <property type="match status" value="1"/>
</dbReference>
<accession>A0A8E0VPR4</accession>
<comment type="subcellular location">
    <subcellularLocation>
        <location evidence="3">Nucleus</location>
        <location evidence="3">PML body</location>
    </subcellularLocation>
</comment>
<comment type="cofactor">
    <cofactor evidence="2">
        <name>Mg(2+)</name>
        <dbReference type="ChEBI" id="CHEBI:18420"/>
    </cofactor>
</comment>
<comment type="cofactor">
    <cofactor evidence="1">
        <name>Mn(2+)</name>
        <dbReference type="ChEBI" id="CHEBI:29035"/>
    </cofactor>
</comment>
<dbReference type="GO" id="GO:0016605">
    <property type="term" value="C:PML body"/>
    <property type="evidence" value="ECO:0007669"/>
    <property type="project" value="UniProtKB-SubCell"/>
</dbReference>
<evidence type="ECO:0000313" key="12">
    <source>
        <dbReference type="EMBL" id="KAA0199878.1"/>
    </source>
</evidence>
<keyword evidence="12" id="KW-0675">Receptor</keyword>
<feature type="domain" description="Endonuclease/exonuclease/phosphatase" evidence="11">
    <location>
        <begin position="100"/>
        <end position="371"/>
    </location>
</feature>
<dbReference type="AlphaFoldDB" id="A0A8E0VPR4"/>
<evidence type="ECO:0000256" key="4">
    <source>
        <dbReference type="ARBA" id="ARBA00022722"/>
    </source>
</evidence>
<keyword evidence="8" id="KW-0460">Magnesium</keyword>
<evidence type="ECO:0000259" key="11">
    <source>
        <dbReference type="Pfam" id="PF03372"/>
    </source>
</evidence>
<evidence type="ECO:0000256" key="6">
    <source>
        <dbReference type="ARBA" id="ARBA00022763"/>
    </source>
</evidence>
<name>A0A8E0VPR4_9TREM</name>
<dbReference type="OrthoDB" id="272512at2759"/>
<evidence type="ECO:0000256" key="3">
    <source>
        <dbReference type="ARBA" id="ARBA00004322"/>
    </source>
</evidence>
<keyword evidence="4" id="KW-0540">Nuclease</keyword>
<keyword evidence="13" id="KW-1185">Reference proteome</keyword>
<evidence type="ECO:0000256" key="5">
    <source>
        <dbReference type="ARBA" id="ARBA00022723"/>
    </source>
</evidence>
<gene>
    <name evidence="12" type="ORF">FBUS_07226</name>
</gene>
<dbReference type="InterPro" id="IPR005135">
    <property type="entry name" value="Endo/exonuclease/phosphatase"/>
</dbReference>
<dbReference type="Gene3D" id="3.60.10.10">
    <property type="entry name" value="Endonuclease/exonuclease/phosphatase"/>
    <property type="match status" value="1"/>
</dbReference>
<dbReference type="Pfam" id="PF14555">
    <property type="entry name" value="UBA_4"/>
    <property type="match status" value="1"/>
</dbReference>
<dbReference type="InterPro" id="IPR051547">
    <property type="entry name" value="TDP2-like"/>
</dbReference>
<evidence type="ECO:0000256" key="10">
    <source>
        <dbReference type="ARBA" id="ARBA00023242"/>
    </source>
</evidence>
<sequence>MPKRRHSPTSSSSDSKRDRDYLSLCSKFAEITSTNNALAMAFLQDRDWDLEKSLSDYFAEQGTEQRLASINIVDLTENSNEGAPMATGLNTVECVVFNVLSWNIDGLDSSNLVSRTNQVASILKSEPFHVACFQEVTMATLTMLRTQLEREYLIFSPTDLPFSDCIHYFVAIMIRRHPAIEVERDSFYVHSFPNSSMGRHLVSVGLNIQTAEWTGQETLPPTIFVRIFTSHLESCRDSAAERKNQISYCWSRMKHFGTPSQNASNEQHRASIFCGDLNLRDNEVKELGGVPSGITDVWLATGSRPELHGTWDPRRNTNASRLVGGGPKRCGSSSVFRYDRMYVHGTCLRPVDFGLRGLEKVPGAACFPSDHWGILGRFQLHTG</sequence>
<evidence type="ECO:0000313" key="13">
    <source>
        <dbReference type="Proteomes" id="UP000728185"/>
    </source>
</evidence>
<dbReference type="InterPro" id="IPR036691">
    <property type="entry name" value="Endo/exonu/phosph_ase_sf"/>
</dbReference>
<dbReference type="CDD" id="cd14672">
    <property type="entry name" value="UBA_ceTYDP2_like"/>
    <property type="match status" value="1"/>
</dbReference>
<comment type="caution">
    <text evidence="12">The sequence shown here is derived from an EMBL/GenBank/DDBJ whole genome shotgun (WGS) entry which is preliminary data.</text>
</comment>
<evidence type="ECO:0000256" key="8">
    <source>
        <dbReference type="ARBA" id="ARBA00022842"/>
    </source>
</evidence>
<dbReference type="PANTHER" id="PTHR15822">
    <property type="entry name" value="TRAF AND TNF RECEPTOR-ASSOCIATED PROTEIN"/>
    <property type="match status" value="1"/>
</dbReference>
<dbReference type="SUPFAM" id="SSF56219">
    <property type="entry name" value="DNase I-like"/>
    <property type="match status" value="1"/>
</dbReference>
<keyword evidence="9" id="KW-0234">DNA repair</keyword>
<dbReference type="SUPFAM" id="SSF46934">
    <property type="entry name" value="UBA-like"/>
    <property type="match status" value="1"/>
</dbReference>
<evidence type="ECO:0000256" key="2">
    <source>
        <dbReference type="ARBA" id="ARBA00001946"/>
    </source>
</evidence>
<dbReference type="PANTHER" id="PTHR15822:SF4">
    <property type="entry name" value="TYROSYL-DNA PHOSPHODIESTERASE 2"/>
    <property type="match status" value="1"/>
</dbReference>
<dbReference type="InterPro" id="IPR009060">
    <property type="entry name" value="UBA-like_sf"/>
</dbReference>
<dbReference type="CDD" id="cd09080">
    <property type="entry name" value="TDP2"/>
    <property type="match status" value="1"/>
</dbReference>
<organism evidence="12 13">
    <name type="scientific">Fasciolopsis buskii</name>
    <dbReference type="NCBI Taxonomy" id="27845"/>
    <lineage>
        <taxon>Eukaryota</taxon>
        <taxon>Metazoa</taxon>
        <taxon>Spiralia</taxon>
        <taxon>Lophotrochozoa</taxon>
        <taxon>Platyhelminthes</taxon>
        <taxon>Trematoda</taxon>
        <taxon>Digenea</taxon>
        <taxon>Plagiorchiida</taxon>
        <taxon>Echinostomata</taxon>
        <taxon>Echinostomatoidea</taxon>
        <taxon>Fasciolidae</taxon>
        <taxon>Fasciolopsis</taxon>
    </lineage>
</organism>
<dbReference type="GO" id="GO:0005737">
    <property type="term" value="C:cytoplasm"/>
    <property type="evidence" value="ECO:0007669"/>
    <property type="project" value="TreeGrafter"/>
</dbReference>